<evidence type="ECO:0000313" key="3">
    <source>
        <dbReference type="EMBL" id="ONM10042.1"/>
    </source>
</evidence>
<evidence type="ECO:0000256" key="2">
    <source>
        <dbReference type="ARBA" id="ARBA00024341"/>
    </source>
</evidence>
<dbReference type="InterPro" id="IPR000048">
    <property type="entry name" value="IQ_motif_EF-hand-BS"/>
</dbReference>
<dbReference type="AlphaFoldDB" id="A0A1D6L6Y1"/>
<proteinExistence type="inferred from homology"/>
<name>A0A1D6L6Y1_MAIZE</name>
<dbReference type="PROSITE" id="PS50096">
    <property type="entry name" value="IQ"/>
    <property type="match status" value="3"/>
</dbReference>
<dbReference type="EMBL" id="CM007647">
    <property type="protein sequence ID" value="ONM10042.1"/>
    <property type="molecule type" value="Genomic_DNA"/>
</dbReference>
<keyword evidence="1" id="KW-0112">Calmodulin-binding</keyword>
<accession>A0A1D6L6Y1</accession>
<dbReference type="GO" id="GO:0005516">
    <property type="term" value="F:calmodulin binding"/>
    <property type="evidence" value="ECO:0007669"/>
    <property type="project" value="UniProtKB-KW"/>
</dbReference>
<organism evidence="3">
    <name type="scientific">Zea mays</name>
    <name type="common">Maize</name>
    <dbReference type="NCBI Taxonomy" id="4577"/>
    <lineage>
        <taxon>Eukaryota</taxon>
        <taxon>Viridiplantae</taxon>
        <taxon>Streptophyta</taxon>
        <taxon>Embryophyta</taxon>
        <taxon>Tracheophyta</taxon>
        <taxon>Spermatophyta</taxon>
        <taxon>Magnoliopsida</taxon>
        <taxon>Liliopsida</taxon>
        <taxon>Poales</taxon>
        <taxon>Poaceae</taxon>
        <taxon>PACMAD clade</taxon>
        <taxon>Panicoideae</taxon>
        <taxon>Andropogonodae</taxon>
        <taxon>Andropogoneae</taxon>
        <taxon>Tripsacinae</taxon>
        <taxon>Zea</taxon>
    </lineage>
</organism>
<dbReference type="PANTHER" id="PTHR32295:SF123">
    <property type="entry name" value="PROTEIN IQ-DOMAIN 5"/>
    <property type="match status" value="1"/>
</dbReference>
<reference evidence="3" key="1">
    <citation type="submission" date="2015-12" db="EMBL/GenBank/DDBJ databases">
        <title>Update maize B73 reference genome by single molecule sequencing technologies.</title>
        <authorList>
            <consortium name="Maize Genome Sequencing Project"/>
            <person name="Ware D."/>
        </authorList>
    </citation>
    <scope>NUCLEOTIDE SEQUENCE [LARGE SCALE GENOMIC DNA]</scope>
    <source>
        <tissue evidence="3">Seedling</tissue>
    </source>
</reference>
<dbReference type="Pfam" id="PF00612">
    <property type="entry name" value="IQ"/>
    <property type="match status" value="2"/>
</dbReference>
<gene>
    <name evidence="3" type="ORF">ZEAMMB73_Zm00001d034366</name>
</gene>
<dbReference type="PANTHER" id="PTHR32295">
    <property type="entry name" value="IQ-DOMAIN 5-RELATED"/>
    <property type="match status" value="1"/>
</dbReference>
<protein>
    <submittedName>
        <fullName evidence="3">IQ-domain 5</fullName>
    </submittedName>
</protein>
<evidence type="ECO:0000256" key="1">
    <source>
        <dbReference type="ARBA" id="ARBA00022860"/>
    </source>
</evidence>
<sequence length="229" mass="26007">MGISARWLKSLVGLRKVGRQQQQRRKDDADVGRMFHFQIQHSQDDNSIAAQEIPEVSYGNDPPEDDSNVPSCFEPARSSAHMPFCQTEEAQKEIWAATIIQTAFRAFLARRARRALKGLVRLQALVRGHIVRKRAATTLRCMQALVRVQARVRARRVRMALENQTDRQNTSPEHTIEARVREIEDGWCDSIGSVGDIQAKLLKRQEAAAKRERAMAYALAHQVQKLANT</sequence>
<comment type="similarity">
    <text evidence="2">Belongs to the IQD family.</text>
</comment>